<dbReference type="GO" id="GO:0005829">
    <property type="term" value="C:cytosol"/>
    <property type="evidence" value="ECO:0007669"/>
    <property type="project" value="TreeGrafter"/>
</dbReference>
<dbReference type="GO" id="GO:0003677">
    <property type="term" value="F:DNA binding"/>
    <property type="evidence" value="ECO:0007669"/>
    <property type="project" value="UniProtKB-KW"/>
</dbReference>
<dbReference type="PROSITE" id="PS50943">
    <property type="entry name" value="HTH_CROC1"/>
    <property type="match status" value="1"/>
</dbReference>
<dbReference type="InterPro" id="IPR050807">
    <property type="entry name" value="TransReg_Diox_bact_type"/>
</dbReference>
<gene>
    <name evidence="3" type="ORF">IAD41_06705</name>
</gene>
<evidence type="ECO:0000256" key="1">
    <source>
        <dbReference type="ARBA" id="ARBA00023125"/>
    </source>
</evidence>
<organism evidence="3 4">
    <name type="scientific">Candidatus Scatenecus faecavium</name>
    <dbReference type="NCBI Taxonomy" id="2840915"/>
    <lineage>
        <taxon>Bacteria</taxon>
        <taxon>Candidatus Scatenecus</taxon>
    </lineage>
</organism>
<evidence type="ECO:0000259" key="2">
    <source>
        <dbReference type="PROSITE" id="PS50943"/>
    </source>
</evidence>
<evidence type="ECO:0000313" key="4">
    <source>
        <dbReference type="Proteomes" id="UP000824139"/>
    </source>
</evidence>
<accession>A0A9D1K3U2</accession>
<dbReference type="PANTHER" id="PTHR46797">
    <property type="entry name" value="HTH-TYPE TRANSCRIPTIONAL REGULATOR"/>
    <property type="match status" value="1"/>
</dbReference>
<protein>
    <submittedName>
        <fullName evidence="3">Helix-turn-helix transcriptional regulator</fullName>
    </submittedName>
</protein>
<evidence type="ECO:0000313" key="3">
    <source>
        <dbReference type="EMBL" id="HIS83275.1"/>
    </source>
</evidence>
<dbReference type="InterPro" id="IPR010982">
    <property type="entry name" value="Lambda_DNA-bd_dom_sf"/>
</dbReference>
<name>A0A9D1K3U2_9BACT</name>
<dbReference type="InterPro" id="IPR001387">
    <property type="entry name" value="Cro/C1-type_HTH"/>
</dbReference>
<dbReference type="GO" id="GO:0003700">
    <property type="term" value="F:DNA-binding transcription factor activity"/>
    <property type="evidence" value="ECO:0007669"/>
    <property type="project" value="TreeGrafter"/>
</dbReference>
<reference evidence="3" key="1">
    <citation type="submission" date="2020-10" db="EMBL/GenBank/DDBJ databases">
        <authorList>
            <person name="Gilroy R."/>
        </authorList>
    </citation>
    <scope>NUCLEOTIDE SEQUENCE</scope>
    <source>
        <strain evidence="3">CHK152-2994</strain>
    </source>
</reference>
<proteinExistence type="predicted"/>
<reference evidence="3" key="2">
    <citation type="journal article" date="2021" name="PeerJ">
        <title>Extensive microbial diversity within the chicken gut microbiome revealed by metagenomics and culture.</title>
        <authorList>
            <person name="Gilroy R."/>
            <person name="Ravi A."/>
            <person name="Getino M."/>
            <person name="Pursley I."/>
            <person name="Horton D.L."/>
            <person name="Alikhan N.F."/>
            <person name="Baker D."/>
            <person name="Gharbi K."/>
            <person name="Hall N."/>
            <person name="Watson M."/>
            <person name="Adriaenssens E.M."/>
            <person name="Foster-Nyarko E."/>
            <person name="Jarju S."/>
            <person name="Secka A."/>
            <person name="Antonio M."/>
            <person name="Oren A."/>
            <person name="Chaudhuri R.R."/>
            <person name="La Ragione R."/>
            <person name="Hildebrand F."/>
            <person name="Pallen M.J."/>
        </authorList>
    </citation>
    <scope>NUCLEOTIDE SEQUENCE</scope>
    <source>
        <strain evidence="3">CHK152-2994</strain>
    </source>
</reference>
<dbReference type="CDD" id="cd00093">
    <property type="entry name" value="HTH_XRE"/>
    <property type="match status" value="1"/>
</dbReference>
<dbReference type="EMBL" id="DVJO01000148">
    <property type="protein sequence ID" value="HIS83275.1"/>
    <property type="molecule type" value="Genomic_DNA"/>
</dbReference>
<dbReference type="SUPFAM" id="SSF47413">
    <property type="entry name" value="lambda repressor-like DNA-binding domains"/>
    <property type="match status" value="1"/>
</dbReference>
<dbReference type="Pfam" id="PF12844">
    <property type="entry name" value="HTH_19"/>
    <property type="match status" value="1"/>
</dbReference>
<keyword evidence="1" id="KW-0238">DNA-binding</keyword>
<dbReference type="Proteomes" id="UP000824139">
    <property type="component" value="Unassembled WGS sequence"/>
</dbReference>
<dbReference type="Gene3D" id="1.10.260.40">
    <property type="entry name" value="lambda repressor-like DNA-binding domains"/>
    <property type="match status" value="1"/>
</dbReference>
<comment type="caution">
    <text evidence="3">The sequence shown here is derived from an EMBL/GenBank/DDBJ whole genome shotgun (WGS) entry which is preliminary data.</text>
</comment>
<dbReference type="SMART" id="SM00530">
    <property type="entry name" value="HTH_XRE"/>
    <property type="match status" value="1"/>
</dbReference>
<dbReference type="PANTHER" id="PTHR46797:SF1">
    <property type="entry name" value="METHYLPHOSPHONATE SYNTHASE"/>
    <property type="match status" value="1"/>
</dbReference>
<feature type="domain" description="HTH cro/C1-type" evidence="2">
    <location>
        <begin position="15"/>
        <end position="69"/>
    </location>
</feature>
<dbReference type="AlphaFoldDB" id="A0A9D1K3U2"/>
<sequence length="121" mass="13840">MTGKKNIRKILGANVRSLRNGLKLAQDEFADRISISTSNLSDIENGKCFPRVATLEKIAEILKLEPCQLFVDNGHIFNIEFTKDSYKILLEMINEFKNDESSLELLLKYAQLLKAHKSKNR</sequence>